<evidence type="ECO:0000256" key="2">
    <source>
        <dbReference type="ARBA" id="ARBA00022723"/>
    </source>
</evidence>
<dbReference type="RefSeq" id="WP_378220035.1">
    <property type="nucleotide sequence ID" value="NZ_JBHRTK010000010.1"/>
</dbReference>
<dbReference type="InterPro" id="IPR017785">
    <property type="entry name" value="Choline-sulfatase"/>
</dbReference>
<organism evidence="6 7">
    <name type="scientific">Aquamicrobium soli</name>
    <dbReference type="NCBI Taxonomy" id="1811518"/>
    <lineage>
        <taxon>Bacteria</taxon>
        <taxon>Pseudomonadati</taxon>
        <taxon>Pseudomonadota</taxon>
        <taxon>Alphaproteobacteria</taxon>
        <taxon>Hyphomicrobiales</taxon>
        <taxon>Phyllobacteriaceae</taxon>
        <taxon>Aquamicrobium</taxon>
    </lineage>
</organism>
<name>A0ABV7KAR9_9HYPH</name>
<dbReference type="EC" id="3.1.6.6" evidence="6"/>
<dbReference type="SUPFAM" id="SSF53649">
    <property type="entry name" value="Alkaline phosphatase-like"/>
    <property type="match status" value="1"/>
</dbReference>
<evidence type="ECO:0000313" key="6">
    <source>
        <dbReference type="EMBL" id="MFC3206219.1"/>
    </source>
</evidence>
<evidence type="ECO:0000256" key="3">
    <source>
        <dbReference type="ARBA" id="ARBA00022801"/>
    </source>
</evidence>
<evidence type="ECO:0000256" key="1">
    <source>
        <dbReference type="ARBA" id="ARBA00008779"/>
    </source>
</evidence>
<feature type="domain" description="Choline sulfatase enzyme C-terminal" evidence="5">
    <location>
        <begin position="469"/>
        <end position="519"/>
    </location>
</feature>
<proteinExistence type="inferred from homology"/>
<keyword evidence="7" id="KW-1185">Reference proteome</keyword>
<gene>
    <name evidence="6" type="primary">betC</name>
    <name evidence="6" type="ORF">ACFOHJ_08365</name>
</gene>
<dbReference type="InterPro" id="IPR024607">
    <property type="entry name" value="Sulfatase_CS"/>
</dbReference>
<dbReference type="PANTHER" id="PTHR45953">
    <property type="entry name" value="IDURONATE 2-SULFATASE"/>
    <property type="match status" value="1"/>
</dbReference>
<dbReference type="Proteomes" id="UP001595583">
    <property type="component" value="Unassembled WGS sequence"/>
</dbReference>
<dbReference type="InterPro" id="IPR017850">
    <property type="entry name" value="Alkaline_phosphatase_core_sf"/>
</dbReference>
<dbReference type="PANTHER" id="PTHR45953:SF1">
    <property type="entry name" value="IDURONATE 2-SULFATASE"/>
    <property type="match status" value="1"/>
</dbReference>
<feature type="domain" description="Sulfatase N-terminal" evidence="4">
    <location>
        <begin position="15"/>
        <end position="366"/>
    </location>
</feature>
<evidence type="ECO:0000313" key="7">
    <source>
        <dbReference type="Proteomes" id="UP001595583"/>
    </source>
</evidence>
<keyword evidence="3 6" id="KW-0378">Hydrolase</keyword>
<accession>A0ABV7KAR9</accession>
<protein>
    <submittedName>
        <fullName evidence="6">Choline-sulfatase</fullName>
        <ecNumber evidence="6">3.1.6.6</ecNumber>
    </submittedName>
</protein>
<dbReference type="InterPro" id="IPR025863">
    <property type="entry name" value="Choline_sulf_C_dom"/>
</dbReference>
<reference evidence="7" key="1">
    <citation type="journal article" date="2019" name="Int. J. Syst. Evol. Microbiol.">
        <title>The Global Catalogue of Microorganisms (GCM) 10K type strain sequencing project: providing services to taxonomists for standard genome sequencing and annotation.</title>
        <authorList>
            <consortium name="The Broad Institute Genomics Platform"/>
            <consortium name="The Broad Institute Genome Sequencing Center for Infectious Disease"/>
            <person name="Wu L."/>
            <person name="Ma J."/>
        </authorList>
    </citation>
    <scope>NUCLEOTIDE SEQUENCE [LARGE SCALE GENOMIC DNA]</scope>
    <source>
        <strain evidence="7">KCTC 52165</strain>
    </source>
</reference>
<dbReference type="NCBIfam" id="TIGR03417">
    <property type="entry name" value="chol_sulfatase"/>
    <property type="match status" value="1"/>
</dbReference>
<dbReference type="Pfam" id="PF12411">
    <property type="entry name" value="Choline_sulf_C"/>
    <property type="match status" value="1"/>
</dbReference>
<comment type="similarity">
    <text evidence="1">Belongs to the sulfatase family.</text>
</comment>
<evidence type="ECO:0000259" key="4">
    <source>
        <dbReference type="Pfam" id="PF00884"/>
    </source>
</evidence>
<sequence length="526" mass="59861">MMSSGQADREAQTRPNILLVMADQLTAIALSVYGNRVCKTPNIDALAKRSAVFANAYCSYPLCAPSRFALMTGRLPSRIKAYDNASEFPAAVPTIAHYLRGAGYYTCISGKMHFVGPDQHHGYEDRLTTEIYPADFSWVPPETYEEQESGDSQPDEVPLGVSSVETIADAGPLARSQQIDYDDEVAQRAIQHIYDWKRYSDGRPLFMTVSFTQPHDPYVTTRKYWDLHPNETIDEPITPRIPLEEMDTHSHALYFHYGLNKFDVDDETYRRARRGYYGMISYIDEKLGQLLQTLEDAGCADNTVVIFTSDHGDMIGERGLWFKKNLFEPSLRVPMIIHDPRHARPSRIEAPVSLIDLLPTLVELSGQSMDALVTEIEGGSLVGLMSEDQPDRTIFAEHIDGATVAPRVMVRRGRYKFVYSEAYPAQLYDLQDDPGEQVNLSDSPEHSEIARIMLQLVERQWDLTALKADVVKSQKSRQFINAAMQQGREVVWEHYPNPVRDHTKFVRNGDRFPEVERRSYLPYSDY</sequence>
<dbReference type="Pfam" id="PF00884">
    <property type="entry name" value="Sulfatase"/>
    <property type="match status" value="1"/>
</dbReference>
<dbReference type="EMBL" id="JBHRTK010000010">
    <property type="protein sequence ID" value="MFC3206219.1"/>
    <property type="molecule type" value="Genomic_DNA"/>
</dbReference>
<dbReference type="Gene3D" id="3.40.720.10">
    <property type="entry name" value="Alkaline Phosphatase, subunit A"/>
    <property type="match status" value="1"/>
</dbReference>
<dbReference type="GO" id="GO:0047753">
    <property type="term" value="F:choline-sulfatase activity"/>
    <property type="evidence" value="ECO:0007669"/>
    <property type="project" value="UniProtKB-EC"/>
</dbReference>
<dbReference type="CDD" id="cd16032">
    <property type="entry name" value="choline-sulfatase"/>
    <property type="match status" value="1"/>
</dbReference>
<dbReference type="PROSITE" id="PS00149">
    <property type="entry name" value="SULFATASE_2"/>
    <property type="match status" value="1"/>
</dbReference>
<keyword evidence="2" id="KW-0479">Metal-binding</keyword>
<dbReference type="InterPro" id="IPR000917">
    <property type="entry name" value="Sulfatase_N"/>
</dbReference>
<comment type="caution">
    <text evidence="6">The sequence shown here is derived from an EMBL/GenBank/DDBJ whole genome shotgun (WGS) entry which is preliminary data.</text>
</comment>
<dbReference type="PROSITE" id="PS00523">
    <property type="entry name" value="SULFATASE_1"/>
    <property type="match status" value="1"/>
</dbReference>
<evidence type="ECO:0000259" key="5">
    <source>
        <dbReference type="Pfam" id="PF12411"/>
    </source>
</evidence>